<sequence length="1041" mass="111677">MAQRDEAQRGGNRQGSGVRAQVAEQFARYRVESSAGSRFDECGRPTTGYYDELVDGRGRVRSMWSELSADFIDQGIGGIDRIDHRVRRQIEDDGVTYTEVGLGGEDDTAIPQPWRLDPIPLLVSAEDWTRLETGLVQRSLVLDEVLTDVYGPRRLLSSGLLPPEVVFGNTGYVRAAHGITIPGTHQLFLHACDISRWSDGQFRVLADWAQAPSGAGYALADRRVVASAIPEAFEHAGPRPLSPFARAMRLMLEEAAPELADEEEPVVVVLSPGSHSETAFDQAYLAQMLGFPLVESSDLVVRDGALWMRSLGSLERVDVVLRRVDAEFSDPLDLRPDSRLGVVGLVEVLRRGAVTVVNTLGSGLLESPALSPFLPRIARSVLGEDLLLDATPTYWGGDDTERAHLVSHVGDLVLRSAVDGSTIFGPSLSAAERADTAARIEVERWKWVGQEPAEFSVAPAVDGPAGLAPAPVGMRLFSLARRGGYTAMSGGLGQQRMRLEPTRSVIKVAAKDVWVRAAPATVPAVGSEAPPEERLRRAVPVVEAISSPRVLNDLFWMGRYSERAESVVRLLAATHDVYQDYRYRPWLDGAEALPILMRALSVTTGTVAPQSVLPDGIGQLTAVRSRDAAAAEVSNSAAEQDDSAGVEEPARDAPSSSDEEATDAVRHDAPSEPKAAQSAVQSQSAGQDRSTAGEPEPDSGVDEAEAPWERAGTSALARALRTTGVTPERGPEPVPDPEPEPVLARSRQAQGQFTHRAMDSSGQEGVAARRAVAGASAEGFQYLASVTGDRELAGSLSYAVDHYGSAARAVRDQLSGDTWMIVGAVDRALAEFRSASTEQETALSAVHSLTLAALLSLSGIGAESMVRDTGWYVMDIGKRIERGLAVTSLINAALGQRSSAEAQGVVAEAVLAATESAVSYRRRHRGAPRVAALAGLLLFDAGNPRSLIYQLDRLEADFQALPGGSGVSRPQRLLADAQRMLRRVDPADLENTDDDGVRTELVELLEGVHLRLRKLAESFETTKLAVPAGIQPLWGNTRMVG</sequence>
<feature type="region of interest" description="Disordered" evidence="1">
    <location>
        <begin position="631"/>
        <end position="709"/>
    </location>
</feature>
<evidence type="ECO:0000256" key="1">
    <source>
        <dbReference type="SAM" id="MobiDB-lite"/>
    </source>
</evidence>
<feature type="compositionally biased region" description="Low complexity" evidence="1">
    <location>
        <begin position="675"/>
        <end position="687"/>
    </location>
</feature>
<organism evidence="4 5">
    <name type="scientific">Nocardia salmonicida</name>
    <dbReference type="NCBI Taxonomy" id="53431"/>
    <lineage>
        <taxon>Bacteria</taxon>
        <taxon>Bacillati</taxon>
        <taxon>Actinomycetota</taxon>
        <taxon>Actinomycetes</taxon>
        <taxon>Mycobacteriales</taxon>
        <taxon>Nocardiaceae</taxon>
        <taxon>Nocardia</taxon>
    </lineage>
</organism>
<accession>A0ABZ1NBC0</accession>
<dbReference type="Pfam" id="PF14403">
    <property type="entry name" value="CP_ATPgrasp_2"/>
    <property type="match status" value="1"/>
</dbReference>
<keyword evidence="5" id="KW-1185">Reference proteome</keyword>
<dbReference type="Pfam" id="PF04168">
    <property type="entry name" value="Alpha-E"/>
    <property type="match status" value="2"/>
</dbReference>
<evidence type="ECO:0000313" key="5">
    <source>
        <dbReference type="Proteomes" id="UP001621418"/>
    </source>
</evidence>
<gene>
    <name evidence="4" type="ORF">OG308_05275</name>
</gene>
<dbReference type="Gene3D" id="3.40.50.11290">
    <property type="match status" value="1"/>
</dbReference>
<evidence type="ECO:0000313" key="4">
    <source>
        <dbReference type="EMBL" id="WTY37279.1"/>
    </source>
</evidence>
<feature type="compositionally biased region" description="Acidic residues" evidence="1">
    <location>
        <begin position="695"/>
        <end position="706"/>
    </location>
</feature>
<protein>
    <submittedName>
        <fullName evidence="4">Circularly permuted type 2 ATP-grasp protein</fullName>
    </submittedName>
</protein>
<name>A0ABZ1NBC0_9NOCA</name>
<dbReference type="Proteomes" id="UP001621418">
    <property type="component" value="Chromosome"/>
</dbReference>
<evidence type="ECO:0000259" key="3">
    <source>
        <dbReference type="Pfam" id="PF14403"/>
    </source>
</evidence>
<feature type="region of interest" description="Disordered" evidence="1">
    <location>
        <begin position="723"/>
        <end position="742"/>
    </location>
</feature>
<feature type="domain" description="Circularly permuted ATP-grasp type 2" evidence="3">
    <location>
        <begin position="120"/>
        <end position="493"/>
    </location>
</feature>
<dbReference type="SUPFAM" id="SSF56059">
    <property type="entry name" value="Glutathione synthetase ATP-binding domain-like"/>
    <property type="match status" value="1"/>
</dbReference>
<dbReference type="RefSeq" id="WP_357364597.1">
    <property type="nucleotide sequence ID" value="NZ_CP109527.1"/>
</dbReference>
<proteinExistence type="predicted"/>
<reference evidence="4 5" key="1">
    <citation type="submission" date="2022-10" db="EMBL/GenBank/DDBJ databases">
        <title>The complete genomes of actinobacterial strains from the NBC collection.</title>
        <authorList>
            <person name="Joergensen T.S."/>
            <person name="Alvarez Arevalo M."/>
            <person name="Sterndorff E.B."/>
            <person name="Faurdal D."/>
            <person name="Vuksanovic O."/>
            <person name="Mourched A.-S."/>
            <person name="Charusanti P."/>
            <person name="Shaw S."/>
            <person name="Blin K."/>
            <person name="Weber T."/>
        </authorList>
    </citation>
    <scope>NUCLEOTIDE SEQUENCE [LARGE SCALE GENOMIC DNA]</scope>
    <source>
        <strain evidence="4 5">NBC_01413</strain>
    </source>
</reference>
<dbReference type="InterPro" id="IPR051680">
    <property type="entry name" value="ATP-dep_Glu-Cys_Ligase-2"/>
</dbReference>
<dbReference type="PANTHER" id="PTHR34595:SF2">
    <property type="entry name" value="BLR2978 PROTEIN"/>
    <property type="match status" value="1"/>
</dbReference>
<feature type="region of interest" description="Disordered" evidence="1">
    <location>
        <begin position="1"/>
        <end position="20"/>
    </location>
</feature>
<dbReference type="PANTHER" id="PTHR34595">
    <property type="entry name" value="BLR5612 PROTEIN"/>
    <property type="match status" value="1"/>
</dbReference>
<dbReference type="InterPro" id="IPR025841">
    <property type="entry name" value="CP_ATPgrasp_2"/>
</dbReference>
<dbReference type="InterPro" id="IPR007296">
    <property type="entry name" value="DUF403"/>
</dbReference>
<evidence type="ECO:0000259" key="2">
    <source>
        <dbReference type="Pfam" id="PF04168"/>
    </source>
</evidence>
<feature type="domain" description="DUF403" evidence="2">
    <location>
        <begin position="777"/>
        <end position="1020"/>
    </location>
</feature>
<dbReference type="EMBL" id="CP109527">
    <property type="protein sequence ID" value="WTY37279.1"/>
    <property type="molecule type" value="Genomic_DNA"/>
</dbReference>
<feature type="domain" description="DUF403" evidence="2">
    <location>
        <begin position="548"/>
        <end position="607"/>
    </location>
</feature>